<keyword evidence="4 6" id="KW-1133">Transmembrane helix</keyword>
<feature type="transmembrane region" description="Helical" evidence="6">
    <location>
        <begin position="51"/>
        <end position="72"/>
    </location>
</feature>
<evidence type="ECO:0000256" key="5">
    <source>
        <dbReference type="ARBA" id="ARBA00023136"/>
    </source>
</evidence>
<dbReference type="PIRSF" id="PIRSF006060">
    <property type="entry name" value="AA_transporter"/>
    <property type="match status" value="1"/>
</dbReference>
<keyword evidence="3 6" id="KW-0812">Transmembrane</keyword>
<proteinExistence type="predicted"/>
<dbReference type="GO" id="GO:0022857">
    <property type="term" value="F:transmembrane transporter activity"/>
    <property type="evidence" value="ECO:0007669"/>
    <property type="project" value="InterPro"/>
</dbReference>
<keyword evidence="8" id="KW-1185">Reference proteome</keyword>
<evidence type="ECO:0000256" key="3">
    <source>
        <dbReference type="ARBA" id="ARBA00022692"/>
    </source>
</evidence>
<feature type="transmembrane region" description="Helical" evidence="6">
    <location>
        <begin position="391"/>
        <end position="411"/>
    </location>
</feature>
<evidence type="ECO:0000256" key="6">
    <source>
        <dbReference type="SAM" id="Phobius"/>
    </source>
</evidence>
<keyword evidence="2" id="KW-1003">Cell membrane</keyword>
<dbReference type="Proteomes" id="UP000054284">
    <property type="component" value="Unassembled WGS sequence"/>
</dbReference>
<feature type="transmembrane region" description="Helical" evidence="6">
    <location>
        <begin position="484"/>
        <end position="505"/>
    </location>
</feature>
<name>W7KJQ4_9CREN</name>
<feature type="transmembrane region" description="Helical" evidence="6">
    <location>
        <begin position="136"/>
        <end position="159"/>
    </location>
</feature>
<dbReference type="PATRIC" id="fig|1326980.6.peg.1881"/>
<evidence type="ECO:0000313" key="8">
    <source>
        <dbReference type="Proteomes" id="UP000054284"/>
    </source>
</evidence>
<keyword evidence="5 6" id="KW-0472">Membrane</keyword>
<feature type="transmembrane region" description="Helical" evidence="6">
    <location>
        <begin position="268"/>
        <end position="286"/>
    </location>
</feature>
<evidence type="ECO:0000256" key="4">
    <source>
        <dbReference type="ARBA" id="ARBA00022989"/>
    </source>
</evidence>
<feature type="transmembrane region" description="Helical" evidence="6">
    <location>
        <begin position="229"/>
        <end position="248"/>
    </location>
</feature>
<dbReference type="InterPro" id="IPR050367">
    <property type="entry name" value="APC_superfamily"/>
</dbReference>
<protein>
    <submittedName>
        <fullName evidence="7">Amino acid transporter</fullName>
    </submittedName>
</protein>
<comment type="caution">
    <text evidence="7">The sequence shown here is derived from an EMBL/GenBank/DDBJ whole genome shotgun (WGS) entry which is preliminary data.</text>
</comment>
<accession>W7KJQ4</accession>
<gene>
    <name evidence="7" type="ORF">ASUL_09414</name>
</gene>
<dbReference type="EMBL" id="ASRH01000021">
    <property type="protein sequence ID" value="EWG06473.1"/>
    <property type="molecule type" value="Genomic_DNA"/>
</dbReference>
<comment type="subcellular location">
    <subcellularLocation>
        <location evidence="1">Cell membrane</location>
        <topology evidence="1">Multi-pass membrane protein</topology>
    </subcellularLocation>
</comment>
<dbReference type="GO" id="GO:0005886">
    <property type="term" value="C:plasma membrane"/>
    <property type="evidence" value="ECO:0007669"/>
    <property type="project" value="UniProtKB-SubCell"/>
</dbReference>
<evidence type="ECO:0000313" key="7">
    <source>
        <dbReference type="EMBL" id="EWG06473.1"/>
    </source>
</evidence>
<feature type="transmembrane region" description="Helical" evidence="6">
    <location>
        <begin position="93"/>
        <end position="116"/>
    </location>
</feature>
<feature type="transmembrane region" description="Helical" evidence="6">
    <location>
        <begin position="171"/>
        <end position="196"/>
    </location>
</feature>
<organism evidence="7 8">
    <name type="scientific">Candidatus Aramenus sulfurataquae</name>
    <dbReference type="NCBI Taxonomy" id="1326980"/>
    <lineage>
        <taxon>Archaea</taxon>
        <taxon>Thermoproteota</taxon>
        <taxon>Thermoprotei</taxon>
        <taxon>Sulfolobales</taxon>
        <taxon>Sulfolobaceae</taxon>
        <taxon>Candidatus Aramenus</taxon>
    </lineage>
</organism>
<evidence type="ECO:0000256" key="2">
    <source>
        <dbReference type="ARBA" id="ARBA00022475"/>
    </source>
</evidence>
<feature type="transmembrane region" description="Helical" evidence="6">
    <location>
        <begin position="458"/>
        <end position="478"/>
    </location>
</feature>
<feature type="transmembrane region" description="Helical" evidence="6">
    <location>
        <begin position="417"/>
        <end position="438"/>
    </location>
</feature>
<dbReference type="InterPro" id="IPR002293">
    <property type="entry name" value="AA/rel_permease1"/>
</dbReference>
<dbReference type="PANTHER" id="PTHR42770">
    <property type="entry name" value="AMINO ACID TRANSPORTER-RELATED"/>
    <property type="match status" value="1"/>
</dbReference>
<evidence type="ECO:0000256" key="1">
    <source>
        <dbReference type="ARBA" id="ARBA00004651"/>
    </source>
</evidence>
<dbReference type="Pfam" id="PF13520">
    <property type="entry name" value="AA_permease_2"/>
    <property type="match status" value="1"/>
</dbReference>
<dbReference type="Gene3D" id="1.20.1740.10">
    <property type="entry name" value="Amino acid/polyamine transporter I"/>
    <property type="match status" value="1"/>
</dbReference>
<feature type="transmembrane region" description="Helical" evidence="6">
    <location>
        <begin position="324"/>
        <end position="348"/>
    </location>
</feature>
<feature type="transmembrane region" description="Helical" evidence="6">
    <location>
        <begin position="21"/>
        <end position="45"/>
    </location>
</feature>
<reference evidence="7 8" key="1">
    <citation type="journal article" date="2014" name="Genome Announc.">
        <title>Draft Genome Sequence of the Sulfolobales Archaeon AZ1, Obtained through Metagenomic Analysis of a Mexican Hot Spring.</title>
        <authorList>
            <person name="Servin-Garciduenas L.E."/>
            <person name="Martinez-Romero E."/>
        </authorList>
    </citation>
    <scope>NUCLEOTIDE SEQUENCE [LARGE SCALE GENOMIC DNA]</scope>
    <source>
        <strain evidence="7">AZ1-illumnia</strain>
    </source>
</reference>
<sequence length="529" mass="57829">MEAKKVFLRESSGLVREVSPWSSLLASWALVTGGIPILIIQWLYLAPGINWTLSFLVTLIPALGSAFLFYVSGVSMPRAGGDYVFNTRASSPWVGFVNYFGLFVAFALSLGLYSYYAASWFSYLFSGLGLYYNNQALLNLGNFFGSTNGSVIVGIVVVLMSSLLAFSNRLAWKFVLVSGIVSVISTVILFATLATISTSSFAQALSSFTGVNNAYNEVINDAVSNGLSFVPNPIAGALLGIPVVWYYFTWYNLPASWSGEMKSVRKNVMYSIVVSILLIALYYAIFTQLSLDAFGNKFLTAWSYISANGVNDPVYNSLSSIGPFIPFFVLLVNHNVALYFISFFALWLPNFYSNPPLVIALTRYLFAWSFDRVAPAWLADVNDRLHVPLKATAIITAVGIIGVLMYAYLPVIETVDVTVVFQIGYAVFAISTALMPFLKKDVFSNSVPFKKRIMGVPIISWVGFGVFAFLMYALSVTLNNPVLLPINVPTLASLGVIYGGGALIYSISKRLNASKGIDIGLVFKEIPPE</sequence>
<dbReference type="AlphaFoldDB" id="W7KJQ4"/>
<dbReference type="PANTHER" id="PTHR42770:SF7">
    <property type="entry name" value="MEMBRANE PROTEIN"/>
    <property type="match status" value="1"/>
</dbReference>